<name>A0ACB8BUG7_9AGAM</name>
<keyword evidence="2" id="KW-1185">Reference proteome</keyword>
<protein>
    <submittedName>
        <fullName evidence="1">Uncharacterized protein</fullName>
    </submittedName>
</protein>
<evidence type="ECO:0000313" key="2">
    <source>
        <dbReference type="Proteomes" id="UP000790709"/>
    </source>
</evidence>
<organism evidence="1 2">
    <name type="scientific">Leucogyrophana mollusca</name>
    <dbReference type="NCBI Taxonomy" id="85980"/>
    <lineage>
        <taxon>Eukaryota</taxon>
        <taxon>Fungi</taxon>
        <taxon>Dikarya</taxon>
        <taxon>Basidiomycota</taxon>
        <taxon>Agaricomycotina</taxon>
        <taxon>Agaricomycetes</taxon>
        <taxon>Agaricomycetidae</taxon>
        <taxon>Boletales</taxon>
        <taxon>Boletales incertae sedis</taxon>
        <taxon>Leucogyrophana</taxon>
    </lineage>
</organism>
<sequence length="123" mass="13835">MYKRPQNIFHLRINLLNQELTTMLSTQLLWCFTMVLFVSALLIKTASVIAVPVEDLSSSKAFDETNRMLFPYRPSSPRTSSIHVPLAHPDGIGSRITDKFLCARSLFDLGVLIDVLPARTMSP</sequence>
<gene>
    <name evidence="1" type="ORF">BV22DRAFT_149582</name>
</gene>
<proteinExistence type="predicted"/>
<evidence type="ECO:0000313" key="1">
    <source>
        <dbReference type="EMBL" id="KAH7929044.1"/>
    </source>
</evidence>
<dbReference type="EMBL" id="MU266345">
    <property type="protein sequence ID" value="KAH7929044.1"/>
    <property type="molecule type" value="Genomic_DNA"/>
</dbReference>
<dbReference type="Proteomes" id="UP000790709">
    <property type="component" value="Unassembled WGS sequence"/>
</dbReference>
<accession>A0ACB8BUG7</accession>
<reference evidence="1" key="1">
    <citation type="journal article" date="2021" name="New Phytol.">
        <title>Evolutionary innovations through gain and loss of genes in the ectomycorrhizal Boletales.</title>
        <authorList>
            <person name="Wu G."/>
            <person name="Miyauchi S."/>
            <person name="Morin E."/>
            <person name="Kuo A."/>
            <person name="Drula E."/>
            <person name="Varga T."/>
            <person name="Kohler A."/>
            <person name="Feng B."/>
            <person name="Cao Y."/>
            <person name="Lipzen A."/>
            <person name="Daum C."/>
            <person name="Hundley H."/>
            <person name="Pangilinan J."/>
            <person name="Johnson J."/>
            <person name="Barry K."/>
            <person name="LaButti K."/>
            <person name="Ng V."/>
            <person name="Ahrendt S."/>
            <person name="Min B."/>
            <person name="Choi I.G."/>
            <person name="Park H."/>
            <person name="Plett J.M."/>
            <person name="Magnuson J."/>
            <person name="Spatafora J.W."/>
            <person name="Nagy L.G."/>
            <person name="Henrissat B."/>
            <person name="Grigoriev I.V."/>
            <person name="Yang Z.L."/>
            <person name="Xu J."/>
            <person name="Martin F.M."/>
        </authorList>
    </citation>
    <scope>NUCLEOTIDE SEQUENCE</scope>
    <source>
        <strain evidence="1">KUC20120723A-06</strain>
    </source>
</reference>
<comment type="caution">
    <text evidence="1">The sequence shown here is derived from an EMBL/GenBank/DDBJ whole genome shotgun (WGS) entry which is preliminary data.</text>
</comment>